<reference evidence="1 2" key="1">
    <citation type="submission" date="2019-06" db="EMBL/GenBank/DDBJ databases">
        <title>Genome Sequence of the Brown Rot Fungal Pathogen Monilinia laxa.</title>
        <authorList>
            <person name="De Miccolis Angelini R.M."/>
            <person name="Landi L."/>
            <person name="Abate D."/>
            <person name="Pollastro S."/>
            <person name="Romanazzi G."/>
            <person name="Faretra F."/>
        </authorList>
    </citation>
    <scope>NUCLEOTIDE SEQUENCE [LARGE SCALE GENOMIC DNA]</scope>
    <source>
        <strain evidence="1 2">Mlax316</strain>
    </source>
</reference>
<evidence type="ECO:0000313" key="1">
    <source>
        <dbReference type="EMBL" id="KAB8303391.1"/>
    </source>
</evidence>
<protein>
    <submittedName>
        <fullName evidence="1">Uncharacterized protein</fullName>
    </submittedName>
</protein>
<proteinExistence type="predicted"/>
<comment type="caution">
    <text evidence="1">The sequence shown here is derived from an EMBL/GenBank/DDBJ whole genome shotgun (WGS) entry which is preliminary data.</text>
</comment>
<gene>
    <name evidence="1" type="ORF">EYC80_004820</name>
</gene>
<dbReference type="AlphaFoldDB" id="A0A5N6KIF8"/>
<sequence>MSLLYATLTFGFTKIPFVSLSGLSACIRQHSLPSTCFGAKESETPLNFNPLNFLSSFPAFSPLLEEGYQASASKATIPFQQLLTGTASFLFNALKDCEA</sequence>
<name>A0A5N6KIF8_MONLA</name>
<dbReference type="EMBL" id="VIGI01000002">
    <property type="protein sequence ID" value="KAB8303391.1"/>
    <property type="molecule type" value="Genomic_DNA"/>
</dbReference>
<organism evidence="1 2">
    <name type="scientific">Monilinia laxa</name>
    <name type="common">Brown rot fungus</name>
    <name type="synonym">Sclerotinia laxa</name>
    <dbReference type="NCBI Taxonomy" id="61186"/>
    <lineage>
        <taxon>Eukaryota</taxon>
        <taxon>Fungi</taxon>
        <taxon>Dikarya</taxon>
        <taxon>Ascomycota</taxon>
        <taxon>Pezizomycotina</taxon>
        <taxon>Leotiomycetes</taxon>
        <taxon>Helotiales</taxon>
        <taxon>Sclerotiniaceae</taxon>
        <taxon>Monilinia</taxon>
    </lineage>
</organism>
<accession>A0A5N6KIF8</accession>
<evidence type="ECO:0000313" key="2">
    <source>
        <dbReference type="Proteomes" id="UP000326757"/>
    </source>
</evidence>
<keyword evidence="2" id="KW-1185">Reference proteome</keyword>
<dbReference type="OrthoDB" id="10597298at2759"/>
<dbReference type="Proteomes" id="UP000326757">
    <property type="component" value="Unassembled WGS sequence"/>
</dbReference>